<dbReference type="EMBL" id="PDJF01000001">
    <property type="protein sequence ID" value="PFG27112.1"/>
    <property type="molecule type" value="Genomic_DNA"/>
</dbReference>
<organism evidence="2 3">
    <name type="scientific">Corynebacterium renale</name>
    <dbReference type="NCBI Taxonomy" id="1724"/>
    <lineage>
        <taxon>Bacteria</taxon>
        <taxon>Bacillati</taxon>
        <taxon>Actinomycetota</taxon>
        <taxon>Actinomycetes</taxon>
        <taxon>Mycobacteriales</taxon>
        <taxon>Corynebacteriaceae</taxon>
        <taxon>Corynebacterium</taxon>
    </lineage>
</organism>
<gene>
    <name evidence="2" type="ORF">ATK06_0160</name>
</gene>
<keyword evidence="1" id="KW-0812">Transmembrane</keyword>
<protein>
    <recommendedName>
        <fullName evidence="4">PH (Pleckstrin Homology) domain-containing protein</fullName>
    </recommendedName>
</protein>
<feature type="transmembrane region" description="Helical" evidence="1">
    <location>
        <begin position="21"/>
        <end position="44"/>
    </location>
</feature>
<evidence type="ECO:0008006" key="4">
    <source>
        <dbReference type="Google" id="ProtNLM"/>
    </source>
</evidence>
<comment type="caution">
    <text evidence="2">The sequence shown here is derived from an EMBL/GenBank/DDBJ whole genome shotgun (WGS) entry which is preliminary data.</text>
</comment>
<keyword evidence="1" id="KW-0472">Membrane</keyword>
<dbReference type="STRING" id="1724.GCA_001044175_00271"/>
<name>A0A2A9DMC2_9CORY</name>
<dbReference type="AlphaFoldDB" id="A0A2A9DMC2"/>
<accession>A0A2A9DMC2</accession>
<evidence type="ECO:0000313" key="3">
    <source>
        <dbReference type="Proteomes" id="UP000221653"/>
    </source>
</evidence>
<dbReference type="RefSeq" id="WP_048381444.1">
    <property type="nucleotide sequence ID" value="NZ_LDYE01000011.1"/>
</dbReference>
<feature type="transmembrane region" description="Helical" evidence="1">
    <location>
        <begin position="64"/>
        <end position="81"/>
    </location>
</feature>
<reference evidence="2 3" key="1">
    <citation type="submission" date="2017-10" db="EMBL/GenBank/DDBJ databases">
        <title>Sequencing the genomes of 1000 actinobacteria strains.</title>
        <authorList>
            <person name="Klenk H.-P."/>
        </authorList>
    </citation>
    <scope>NUCLEOTIDE SEQUENCE [LARGE SCALE GENOMIC DNA]</scope>
    <source>
        <strain evidence="2 3">DSM 20688</strain>
    </source>
</reference>
<keyword evidence="1" id="KW-1133">Transmembrane helix</keyword>
<proteinExistence type="predicted"/>
<evidence type="ECO:0000256" key="1">
    <source>
        <dbReference type="SAM" id="Phobius"/>
    </source>
</evidence>
<evidence type="ECO:0000313" key="2">
    <source>
        <dbReference type="EMBL" id="PFG27112.1"/>
    </source>
</evidence>
<keyword evidence="3" id="KW-1185">Reference proteome</keyword>
<dbReference type="Proteomes" id="UP000221653">
    <property type="component" value="Unassembled WGS sequence"/>
</dbReference>
<dbReference type="OrthoDB" id="4413216at2"/>
<sequence length="171" mass="19322">MAKKAALYPTRGERVYVDMTSSLGSLTFHVLEAIAITGVVWIAIGAVDTGLLYDWGVLDPMPVRSGLLIFWLLLLLWRLVLPTWRARRKRFMVTNRRLVVRQDKISAHASELPLADITQVGRGKRGQIVVHAWGRPRPLVFAGVPRSKRIVEETQRCVDAVPPRSYDGYYA</sequence>